<dbReference type="SUPFAM" id="SSF103473">
    <property type="entry name" value="MFS general substrate transporter"/>
    <property type="match status" value="1"/>
</dbReference>
<dbReference type="Gene3D" id="1.20.1250.20">
    <property type="entry name" value="MFS general substrate transporter like domains"/>
    <property type="match status" value="2"/>
</dbReference>
<keyword evidence="2" id="KW-0812">Transmembrane</keyword>
<dbReference type="InterPro" id="IPR001927">
    <property type="entry name" value="Na/Gal_symport"/>
</dbReference>
<organism evidence="3 4">
    <name type="scientific">Parasphingorhabdus cellanae</name>
    <dbReference type="NCBI Taxonomy" id="2806553"/>
    <lineage>
        <taxon>Bacteria</taxon>
        <taxon>Pseudomonadati</taxon>
        <taxon>Pseudomonadota</taxon>
        <taxon>Alphaproteobacteria</taxon>
        <taxon>Sphingomonadales</taxon>
        <taxon>Sphingomonadaceae</taxon>
        <taxon>Parasphingorhabdus</taxon>
    </lineage>
</organism>
<feature type="transmembrane region" description="Helical" evidence="2">
    <location>
        <begin position="334"/>
        <end position="353"/>
    </location>
</feature>
<sequence>MTEKIDNNRADPNATSTTLGSRIAFGFGDFGVSIGWNVTNLFVLYYYTEAVGLPNTVAGTIIMGAMIWDAITDPAIGILASWTRTRWGRYRPYMLFGCVPLALSLALMFYHPDLEGTELIVFVAATHLLFRTCYTVVAIPYQALIARLSKNADERSSLAVWRLLFATLSGALIGGLTLDLSKALGDGDLAAGFGQTAVLYAVVSVIAILICFAVTRERESEEEQNEPLPSLRDIFHMLSKNSAFWLLFTIIFIGGSAGTIAGKSGLYFLKYNLDGEHLMGLFVGSYALIIGLAVPFWSWVSKLRGKKFVLLTAFVITILVNIALYTLIDFGPAVVLPFMVLGAVGVGAVYLAISSAMPDTVEYGEWKTGVRAEGVIYGLMAFGQKMSLGIATGILGVGLDLIGYRANEVQTAEAEQGLRYLVSLVPMGFYIICLFLASRFDLNQDKHAKIVREIADRKRPSGAGPTSDG</sequence>
<keyword evidence="2" id="KW-1133">Transmembrane helix</keyword>
<feature type="transmembrane region" description="Helical" evidence="2">
    <location>
        <begin position="23"/>
        <end position="47"/>
    </location>
</feature>
<feature type="transmembrane region" description="Helical" evidence="2">
    <location>
        <begin position="281"/>
        <end position="301"/>
    </location>
</feature>
<name>A0ABX7T671_9SPHN</name>
<dbReference type="CDD" id="cd17332">
    <property type="entry name" value="MFS_MelB_like"/>
    <property type="match status" value="1"/>
</dbReference>
<dbReference type="RefSeq" id="WP_207989292.1">
    <property type="nucleotide sequence ID" value="NZ_CP071794.1"/>
</dbReference>
<dbReference type="InterPro" id="IPR039672">
    <property type="entry name" value="MFS_2"/>
</dbReference>
<keyword evidence="4" id="KW-1185">Reference proteome</keyword>
<feature type="transmembrane region" description="Helical" evidence="2">
    <location>
        <begin position="122"/>
        <end position="146"/>
    </location>
</feature>
<feature type="transmembrane region" description="Helical" evidence="2">
    <location>
        <begin position="92"/>
        <end position="110"/>
    </location>
</feature>
<dbReference type="Proteomes" id="UP000663923">
    <property type="component" value="Chromosome"/>
</dbReference>
<feature type="transmembrane region" description="Helical" evidence="2">
    <location>
        <begin position="374"/>
        <end position="397"/>
    </location>
</feature>
<feature type="transmembrane region" description="Helical" evidence="2">
    <location>
        <begin position="53"/>
        <end position="71"/>
    </location>
</feature>
<keyword evidence="2" id="KW-0472">Membrane</keyword>
<proteinExistence type="inferred from homology"/>
<evidence type="ECO:0000313" key="4">
    <source>
        <dbReference type="Proteomes" id="UP000663923"/>
    </source>
</evidence>
<dbReference type="PANTHER" id="PTHR11328">
    <property type="entry name" value="MAJOR FACILITATOR SUPERFAMILY DOMAIN-CONTAINING PROTEIN"/>
    <property type="match status" value="1"/>
</dbReference>
<dbReference type="PANTHER" id="PTHR11328:SF24">
    <property type="entry name" value="MAJOR FACILITATOR SUPERFAMILY (MFS) PROFILE DOMAIN-CONTAINING PROTEIN"/>
    <property type="match status" value="1"/>
</dbReference>
<accession>A0ABX7T671</accession>
<dbReference type="EMBL" id="CP071794">
    <property type="protein sequence ID" value="QTD57083.1"/>
    <property type="molecule type" value="Genomic_DNA"/>
</dbReference>
<dbReference type="Pfam" id="PF13347">
    <property type="entry name" value="MFS_2"/>
    <property type="match status" value="1"/>
</dbReference>
<dbReference type="NCBIfam" id="TIGR00792">
    <property type="entry name" value="gph"/>
    <property type="match status" value="1"/>
</dbReference>
<reference evidence="3 4" key="1">
    <citation type="submission" date="2021-03" db="EMBL/GenBank/DDBJ databases">
        <title>Complete genome of Parasphingorhabdus_sp.JHSY0214.</title>
        <authorList>
            <person name="Yoo J.H."/>
            <person name="Bae J.W."/>
        </authorList>
    </citation>
    <scope>NUCLEOTIDE SEQUENCE [LARGE SCALE GENOMIC DNA]</scope>
    <source>
        <strain evidence="3 4">JHSY0214</strain>
    </source>
</reference>
<gene>
    <name evidence="3" type="ORF">J4G78_05870</name>
</gene>
<dbReference type="InterPro" id="IPR036259">
    <property type="entry name" value="MFS_trans_sf"/>
</dbReference>
<evidence type="ECO:0000256" key="1">
    <source>
        <dbReference type="ARBA" id="ARBA00009617"/>
    </source>
</evidence>
<evidence type="ECO:0000256" key="2">
    <source>
        <dbReference type="SAM" id="Phobius"/>
    </source>
</evidence>
<protein>
    <submittedName>
        <fullName evidence="3">MFS transporter</fullName>
    </submittedName>
</protein>
<feature type="transmembrane region" description="Helical" evidence="2">
    <location>
        <begin position="242"/>
        <end position="261"/>
    </location>
</feature>
<feature type="transmembrane region" description="Helical" evidence="2">
    <location>
        <begin position="197"/>
        <end position="215"/>
    </location>
</feature>
<feature type="transmembrane region" description="Helical" evidence="2">
    <location>
        <begin position="308"/>
        <end position="328"/>
    </location>
</feature>
<feature type="transmembrane region" description="Helical" evidence="2">
    <location>
        <begin position="158"/>
        <end position="177"/>
    </location>
</feature>
<feature type="transmembrane region" description="Helical" evidence="2">
    <location>
        <begin position="417"/>
        <end position="437"/>
    </location>
</feature>
<evidence type="ECO:0000313" key="3">
    <source>
        <dbReference type="EMBL" id="QTD57083.1"/>
    </source>
</evidence>
<comment type="similarity">
    <text evidence="1">Belongs to the sodium:galactoside symporter (TC 2.A.2) family.</text>
</comment>